<dbReference type="EMBL" id="CP001100">
    <property type="protein sequence ID" value="ACF14427.1"/>
    <property type="molecule type" value="Genomic_DNA"/>
</dbReference>
<dbReference type="PANTHER" id="PTHR37460">
    <property type="entry name" value="ENDONUCLEASE III"/>
    <property type="match status" value="1"/>
</dbReference>
<name>B3QUS6_CHLT3</name>
<dbReference type="Pfam" id="PF01986">
    <property type="entry name" value="DUF123"/>
    <property type="match status" value="1"/>
</dbReference>
<organism evidence="1 2">
    <name type="scientific">Chloroherpeton thalassium (strain ATCC 35110 / GB-78)</name>
    <dbReference type="NCBI Taxonomy" id="517418"/>
    <lineage>
        <taxon>Bacteria</taxon>
        <taxon>Pseudomonadati</taxon>
        <taxon>Chlorobiota</taxon>
        <taxon>Chlorobiia</taxon>
        <taxon>Chlorobiales</taxon>
        <taxon>Chloroherpetonaceae</taxon>
        <taxon>Chloroherpeton</taxon>
    </lineage>
</organism>
<sequence>MKHEIVVLGKEAFSGTYVLSLQVTEALTLAFGRFKKGKAISVPKGDYLYIGSALGEAKRFALARRLFRHACRSNGKKPHAILAPLLTDFKQIGLGTEKQLPAKEKKLFWNIDFLLDEMAVEINSVYAIRSEVRYESILAERFQADSRTWILEKGLGANDSPKHTHVLGFDSRFFQKADFIEKLHACMAHT</sequence>
<dbReference type="InterPro" id="IPR002837">
    <property type="entry name" value="DUF123"/>
</dbReference>
<evidence type="ECO:0000313" key="1">
    <source>
        <dbReference type="EMBL" id="ACF14427.1"/>
    </source>
</evidence>
<keyword evidence="2" id="KW-1185">Reference proteome</keyword>
<protein>
    <recommendedName>
        <fullName evidence="3">DUF123 domain-containing protein</fullName>
    </recommendedName>
</protein>
<dbReference type="AlphaFoldDB" id="B3QUS6"/>
<evidence type="ECO:0008006" key="3">
    <source>
        <dbReference type="Google" id="ProtNLM"/>
    </source>
</evidence>
<dbReference type="STRING" id="517418.Ctha_1973"/>
<reference evidence="1 2" key="1">
    <citation type="submission" date="2008-06" db="EMBL/GenBank/DDBJ databases">
        <title>Complete sequence of Chloroherpeton thalassium ATCC 35110.</title>
        <authorList>
            <consortium name="US DOE Joint Genome Institute"/>
            <person name="Lucas S."/>
            <person name="Copeland A."/>
            <person name="Lapidus A."/>
            <person name="Glavina del Rio T."/>
            <person name="Dalin E."/>
            <person name="Tice H."/>
            <person name="Bruce D."/>
            <person name="Goodwin L."/>
            <person name="Pitluck S."/>
            <person name="Schmutz J."/>
            <person name="Larimer F."/>
            <person name="Land M."/>
            <person name="Hauser L."/>
            <person name="Kyrpides N."/>
            <person name="Mikhailova N."/>
            <person name="Liu Z."/>
            <person name="Li T."/>
            <person name="Zhao F."/>
            <person name="Overmann J."/>
            <person name="Bryant D.A."/>
            <person name="Richardson P."/>
        </authorList>
    </citation>
    <scope>NUCLEOTIDE SEQUENCE [LARGE SCALE GENOMIC DNA]</scope>
    <source>
        <strain evidence="2">ATCC 35110 / GB-78</strain>
    </source>
</reference>
<dbReference type="HOGENOM" id="CLU_115699_0_0_10"/>
<accession>B3QUS6</accession>
<evidence type="ECO:0000313" key="2">
    <source>
        <dbReference type="Proteomes" id="UP000001208"/>
    </source>
</evidence>
<gene>
    <name evidence="1" type="ordered locus">Ctha_1973</name>
</gene>
<proteinExistence type="predicted"/>
<dbReference type="PANTHER" id="PTHR37460:SF1">
    <property type="entry name" value="ENDONUCLEASE III"/>
    <property type="match status" value="1"/>
</dbReference>
<dbReference type="RefSeq" id="WP_012500510.1">
    <property type="nucleotide sequence ID" value="NC_011026.1"/>
</dbReference>
<dbReference type="KEGG" id="cts:Ctha_1973"/>
<dbReference type="eggNOG" id="COG1833">
    <property type="taxonomic scope" value="Bacteria"/>
</dbReference>
<dbReference type="OrthoDB" id="9811593at2"/>
<dbReference type="Proteomes" id="UP000001208">
    <property type="component" value="Chromosome"/>
</dbReference>